<gene>
    <name evidence="15" type="ORF">D2V17_14925</name>
</gene>
<keyword evidence="7" id="KW-0406">Ion transport</keyword>
<keyword evidence="5 11" id="KW-0812">Transmembrane</keyword>
<evidence type="ECO:0000313" key="15">
    <source>
        <dbReference type="EMBL" id="RIV82605.1"/>
    </source>
</evidence>
<evidence type="ECO:0000259" key="14">
    <source>
        <dbReference type="Pfam" id="PF07715"/>
    </source>
</evidence>
<keyword evidence="16" id="KW-1185">Reference proteome</keyword>
<dbReference type="PANTHER" id="PTHR32552:SF81">
    <property type="entry name" value="TONB-DEPENDENT OUTER MEMBRANE RECEPTOR"/>
    <property type="match status" value="1"/>
</dbReference>
<evidence type="ECO:0000259" key="13">
    <source>
        <dbReference type="Pfam" id="PF00593"/>
    </source>
</evidence>
<dbReference type="InterPro" id="IPR036942">
    <property type="entry name" value="Beta-barrel_TonB_sf"/>
</dbReference>
<evidence type="ECO:0000256" key="4">
    <source>
        <dbReference type="ARBA" id="ARBA00022496"/>
    </source>
</evidence>
<protein>
    <submittedName>
        <fullName evidence="15">TonB-dependent receptor</fullName>
    </submittedName>
</protein>
<keyword evidence="9 11" id="KW-0472">Membrane</keyword>
<name>A0A3A1P3G4_9SPHN</name>
<keyword evidence="3 11" id="KW-1134">Transmembrane beta strand</keyword>
<evidence type="ECO:0000256" key="12">
    <source>
        <dbReference type="RuleBase" id="RU003357"/>
    </source>
</evidence>
<evidence type="ECO:0000256" key="5">
    <source>
        <dbReference type="ARBA" id="ARBA00022692"/>
    </source>
</evidence>
<proteinExistence type="inferred from homology"/>
<dbReference type="Pfam" id="PF07715">
    <property type="entry name" value="Plug"/>
    <property type="match status" value="1"/>
</dbReference>
<dbReference type="InterPro" id="IPR012910">
    <property type="entry name" value="Plug_dom"/>
</dbReference>
<feature type="domain" description="TonB-dependent receptor plug" evidence="14">
    <location>
        <begin position="63"/>
        <end position="173"/>
    </location>
</feature>
<keyword evidence="4" id="KW-0410">Iron transport</keyword>
<evidence type="ECO:0000256" key="3">
    <source>
        <dbReference type="ARBA" id="ARBA00022452"/>
    </source>
</evidence>
<reference evidence="15 16" key="1">
    <citation type="submission" date="2018-08" db="EMBL/GenBank/DDBJ databases">
        <title>Erythrobacter zhengii sp.nov., a bacterium isolated from deep-sea sediment.</title>
        <authorList>
            <person name="Fang C."/>
            <person name="Wu Y.-H."/>
            <person name="Sun C."/>
            <person name="Wang H."/>
            <person name="Cheng H."/>
            <person name="Meng F.-X."/>
            <person name="Wang C.-S."/>
            <person name="Xu X.-W."/>
        </authorList>
    </citation>
    <scope>NUCLEOTIDE SEQUENCE [LARGE SCALE GENOMIC DNA]</scope>
    <source>
        <strain evidence="15 16">CCTCC AB 2015396</strain>
    </source>
</reference>
<dbReference type="Proteomes" id="UP000265366">
    <property type="component" value="Unassembled WGS sequence"/>
</dbReference>
<evidence type="ECO:0000256" key="11">
    <source>
        <dbReference type="PROSITE-ProRule" id="PRU01360"/>
    </source>
</evidence>
<comment type="subcellular location">
    <subcellularLocation>
        <location evidence="1 11">Cell outer membrane</location>
        <topology evidence="1 11">Multi-pass membrane protein</topology>
    </subcellularLocation>
</comment>
<keyword evidence="8 12" id="KW-0798">TonB box</keyword>
<comment type="caution">
    <text evidence="15">The sequence shown here is derived from an EMBL/GenBank/DDBJ whole genome shotgun (WGS) entry which is preliminary data.</text>
</comment>
<keyword evidence="15" id="KW-0675">Receptor</keyword>
<sequence>MGEIKMRMNTTRGDRWPKLAMSGSVLLCLVGTPGIAWAQDQARLNEKPGEIVVTAQKREELLSDVPLPVSAVGGGDLITQNQTKLQEFFATVPGVNLQFQNNRSQLAIRGITTGPVSGNPVVGYTIDDAPFGGATSQGGLFGSAPDLDPSELARVEVLRGPQGTLYGAASMGGLVKYVTVKPDLDALGGSLAGGLSWIKESGEVGYNLRGALNVPVSDTFAVRASGFTRKEAGYIDNVRTGESDVNSSRVSGGRLAARWEPTASFSLDLSALYQLRNIYGSSNVDTTTGSFYQQTDMPGTGRSRSETQLYTATINADLGAVDLTSITSYSRANSFDNLDFSASPLVVAAPVFPTLFPGQTDLGDLFYQEYNVGKWTHETRLAGTVGESIDWIVGGFYTNEDGDYSLDNAAIDPVSGQPQGVPIDDGTGPQLGTIIVWRDTIKFEEYAAFANIDLRLSEQFDIQLGGRYSRNDQSMDHNDWFQVDPYPAPAFPSTNQPEASGSAFTYQVSPRFKPSPDHMIYARVASGYRPGGPNAICGPLALPSEVPCEFKPDKTVNYELGAKGDLANGALSYEVSLFTIDWKDIQIVQVLDVFVYNGNAGKARSRGLELSLTARPTDGLTLSGWYSYIDATLREAVVDANFFAREGDRLPFSSEHSGRLSIDYAFSPSATVDARIGGSATYVGERLGEFVPFEGVYDLRQVYPGYTQFDLYASATMGRFTLSAFVQNLTNKHGVIGGGFWNQTSYNANWFTYAQPRSIGFNAEVAF</sequence>
<dbReference type="GO" id="GO:0009279">
    <property type="term" value="C:cell outer membrane"/>
    <property type="evidence" value="ECO:0007669"/>
    <property type="project" value="UniProtKB-SubCell"/>
</dbReference>
<evidence type="ECO:0000256" key="7">
    <source>
        <dbReference type="ARBA" id="ARBA00023065"/>
    </source>
</evidence>
<dbReference type="GO" id="GO:0006826">
    <property type="term" value="P:iron ion transport"/>
    <property type="evidence" value="ECO:0007669"/>
    <property type="project" value="UniProtKB-KW"/>
</dbReference>
<accession>A0A3A1P3G4</accession>
<evidence type="ECO:0000256" key="9">
    <source>
        <dbReference type="ARBA" id="ARBA00023136"/>
    </source>
</evidence>
<evidence type="ECO:0000313" key="16">
    <source>
        <dbReference type="Proteomes" id="UP000265366"/>
    </source>
</evidence>
<dbReference type="PANTHER" id="PTHR32552">
    <property type="entry name" value="FERRICHROME IRON RECEPTOR-RELATED"/>
    <property type="match status" value="1"/>
</dbReference>
<dbReference type="InterPro" id="IPR039426">
    <property type="entry name" value="TonB-dep_rcpt-like"/>
</dbReference>
<feature type="domain" description="TonB-dependent receptor-like beta-barrel" evidence="13">
    <location>
        <begin position="258"/>
        <end position="729"/>
    </location>
</feature>
<dbReference type="InterPro" id="IPR000531">
    <property type="entry name" value="Beta-barrel_TonB"/>
</dbReference>
<evidence type="ECO:0000256" key="8">
    <source>
        <dbReference type="ARBA" id="ARBA00023077"/>
    </source>
</evidence>
<comment type="similarity">
    <text evidence="11 12">Belongs to the TonB-dependent receptor family.</text>
</comment>
<keyword evidence="6" id="KW-0408">Iron</keyword>
<dbReference type="EMBL" id="QXFM01000117">
    <property type="protein sequence ID" value="RIV82605.1"/>
    <property type="molecule type" value="Genomic_DNA"/>
</dbReference>
<evidence type="ECO:0000256" key="6">
    <source>
        <dbReference type="ARBA" id="ARBA00023004"/>
    </source>
</evidence>
<dbReference type="Gene3D" id="2.40.170.20">
    <property type="entry name" value="TonB-dependent receptor, beta-barrel domain"/>
    <property type="match status" value="1"/>
</dbReference>
<dbReference type="PROSITE" id="PS52016">
    <property type="entry name" value="TONB_DEPENDENT_REC_3"/>
    <property type="match status" value="1"/>
</dbReference>
<evidence type="ECO:0000256" key="1">
    <source>
        <dbReference type="ARBA" id="ARBA00004571"/>
    </source>
</evidence>
<dbReference type="SUPFAM" id="SSF56935">
    <property type="entry name" value="Porins"/>
    <property type="match status" value="1"/>
</dbReference>
<dbReference type="AlphaFoldDB" id="A0A3A1P3G4"/>
<dbReference type="CDD" id="cd01347">
    <property type="entry name" value="ligand_gated_channel"/>
    <property type="match status" value="1"/>
</dbReference>
<evidence type="ECO:0000256" key="2">
    <source>
        <dbReference type="ARBA" id="ARBA00022448"/>
    </source>
</evidence>
<keyword evidence="2 11" id="KW-0813">Transport</keyword>
<dbReference type="Pfam" id="PF00593">
    <property type="entry name" value="TonB_dep_Rec_b-barrel"/>
    <property type="match status" value="1"/>
</dbReference>
<evidence type="ECO:0000256" key="10">
    <source>
        <dbReference type="ARBA" id="ARBA00023237"/>
    </source>
</evidence>
<keyword evidence="10 11" id="KW-0998">Cell outer membrane</keyword>
<organism evidence="15 16">
    <name type="scientific">Aurantiacibacter xanthus</name>
    <dbReference type="NCBI Taxonomy" id="1784712"/>
    <lineage>
        <taxon>Bacteria</taxon>
        <taxon>Pseudomonadati</taxon>
        <taxon>Pseudomonadota</taxon>
        <taxon>Alphaproteobacteria</taxon>
        <taxon>Sphingomonadales</taxon>
        <taxon>Erythrobacteraceae</taxon>
        <taxon>Aurantiacibacter</taxon>
    </lineage>
</organism>
<dbReference type="OrthoDB" id="9760333at2"/>